<dbReference type="KEGG" id="pbk:Back11_34010"/>
<protein>
    <recommendedName>
        <fullName evidence="3">Transposase DDE domain-containing protein</fullName>
    </recommendedName>
</protein>
<dbReference type="OrthoDB" id="9815173at2"/>
<dbReference type="Proteomes" id="UP000275368">
    <property type="component" value="Chromosome"/>
</dbReference>
<evidence type="ECO:0000313" key="1">
    <source>
        <dbReference type="EMBL" id="BBH22056.1"/>
    </source>
</evidence>
<proteinExistence type="predicted"/>
<evidence type="ECO:0000313" key="2">
    <source>
        <dbReference type="Proteomes" id="UP000275368"/>
    </source>
</evidence>
<dbReference type="AlphaFoldDB" id="A0A3G9IUH8"/>
<gene>
    <name evidence="1" type="ORF">Back11_34010</name>
</gene>
<organism evidence="1 2">
    <name type="scientific">Paenibacillus baekrokdamisoli</name>
    <dbReference type="NCBI Taxonomy" id="1712516"/>
    <lineage>
        <taxon>Bacteria</taxon>
        <taxon>Bacillati</taxon>
        <taxon>Bacillota</taxon>
        <taxon>Bacilli</taxon>
        <taxon>Bacillales</taxon>
        <taxon>Paenibacillaceae</taxon>
        <taxon>Paenibacillus</taxon>
    </lineage>
</organism>
<dbReference type="RefSeq" id="WP_125659532.1">
    <property type="nucleotide sequence ID" value="NZ_AP019308.1"/>
</dbReference>
<dbReference type="EMBL" id="AP019308">
    <property type="protein sequence ID" value="BBH22056.1"/>
    <property type="molecule type" value="Genomic_DNA"/>
</dbReference>
<reference evidence="1 2" key="1">
    <citation type="submission" date="2018-11" db="EMBL/GenBank/DDBJ databases">
        <title>Complete genome sequence of Paenibacillus baekrokdamisoli strain KCTC 33723.</title>
        <authorList>
            <person name="Kang S.W."/>
            <person name="Lee K.C."/>
            <person name="Kim K.K."/>
            <person name="Kim J.S."/>
            <person name="Kim D.S."/>
            <person name="Ko S.H."/>
            <person name="Yang S.H."/>
            <person name="Lee J.S."/>
        </authorList>
    </citation>
    <scope>NUCLEOTIDE SEQUENCE [LARGE SCALE GENOMIC DNA]</scope>
    <source>
        <strain evidence="1 2">KCTC 33723</strain>
    </source>
</reference>
<evidence type="ECO:0008006" key="3">
    <source>
        <dbReference type="Google" id="ProtNLM"/>
    </source>
</evidence>
<accession>A0A3G9IUH8</accession>
<name>A0A3G9IUH8_9BACL</name>
<keyword evidence="2" id="KW-1185">Reference proteome</keyword>
<sequence length="251" mass="28504">MSTKFTLETSSDYLTSRAGLILVGQLLADTHLNKQLNLSSVGDTNVPTISHADNVRAYLGLLCQGKSDFDHIEPLRKDVFFSTALGIRKLTFSPTLRQRFDQAAPLGQWQKIVLEESADLLKRARAPLTPVQITFDHDEQKAYLQLKLFAGRMVFIEGNDLLLRARKGCPEQGHFNFRNEQQLSISLRCSLGNLVNELNRLNKPFRLNRHRSEIDFPTRTGFFTTPLTLCELEPMLGFIFTWVSLDAFTDT</sequence>